<reference evidence="2 3" key="1">
    <citation type="submission" date="2013-01" db="EMBL/GenBank/DDBJ databases">
        <authorList>
            <person name="Bench S."/>
        </authorList>
    </citation>
    <scope>NUCLEOTIDE SEQUENCE [LARGE SCALE GENOMIC DNA]</scope>
    <source>
        <strain evidence="2 3">WH 8502</strain>
    </source>
</reference>
<dbReference type="EMBL" id="CAQK01000719">
    <property type="protein sequence ID" value="CCQ52814.1"/>
    <property type="molecule type" value="Genomic_DNA"/>
</dbReference>
<dbReference type="NCBIfam" id="NF038350">
    <property type="entry name" value="taxis_HmpF"/>
    <property type="match status" value="1"/>
</dbReference>
<gene>
    <name evidence="2" type="ORF">CWATWH8502_2832</name>
</gene>
<dbReference type="Proteomes" id="UP000018348">
    <property type="component" value="Unassembled WGS sequence"/>
</dbReference>
<proteinExistence type="predicted"/>
<protein>
    <submittedName>
        <fullName evidence="2">Uncharacterized protein</fullName>
    </submittedName>
</protein>
<accession>T2IIV0</accession>
<sequence>MLYLAEVKKQTRGFMSGSRTEIKLLACQHNDQTWSPVPGEEVIALDEFDQMGEGSLLMVNLGNNRQIQGEPQTAAPELVRQLQKLSRLSEKLKTQQEEIEQWKQSLTYQSQELARREAEI</sequence>
<reference evidence="2 3" key="2">
    <citation type="submission" date="2013-09" db="EMBL/GenBank/DDBJ databases">
        <title>Whole genome comparison of six Crocosphaera watsonii strains with differing phenotypes.</title>
        <authorList>
            <person name="Bench S.R."/>
            <person name="Heller P."/>
            <person name="Frank I."/>
            <person name="Arciniega M."/>
            <person name="Shilova I.N."/>
            <person name="Zehr J.P."/>
        </authorList>
    </citation>
    <scope>NUCLEOTIDE SEQUENCE [LARGE SCALE GENOMIC DNA]</scope>
    <source>
        <strain evidence="2 3">WH 8502</strain>
    </source>
</reference>
<evidence type="ECO:0000256" key="1">
    <source>
        <dbReference type="SAM" id="Coils"/>
    </source>
</evidence>
<organism evidence="2 3">
    <name type="scientific">Crocosphaera watsonii WH 8502</name>
    <dbReference type="NCBI Taxonomy" id="423474"/>
    <lineage>
        <taxon>Bacteria</taxon>
        <taxon>Bacillati</taxon>
        <taxon>Cyanobacteriota</taxon>
        <taxon>Cyanophyceae</taxon>
        <taxon>Oscillatoriophycideae</taxon>
        <taxon>Chroococcales</taxon>
        <taxon>Aphanothecaceae</taxon>
        <taxon>Crocosphaera</taxon>
    </lineage>
</organism>
<comment type="caution">
    <text evidence="2">The sequence shown here is derived from an EMBL/GenBank/DDBJ whole genome shotgun (WGS) entry which is preliminary data.</text>
</comment>
<name>T2IIV0_CROWT</name>
<feature type="coiled-coil region" evidence="1">
    <location>
        <begin position="78"/>
        <end position="105"/>
    </location>
</feature>
<evidence type="ECO:0000313" key="3">
    <source>
        <dbReference type="Proteomes" id="UP000018348"/>
    </source>
</evidence>
<keyword evidence="1" id="KW-0175">Coiled coil</keyword>
<dbReference type="InterPro" id="IPR047813">
    <property type="entry name" value="HmpF"/>
</dbReference>
<dbReference type="AlphaFoldDB" id="T2IIV0"/>
<evidence type="ECO:0000313" key="2">
    <source>
        <dbReference type="EMBL" id="CCQ52814.1"/>
    </source>
</evidence>